<sequence length="91" mass="10610">MPNYATRWRLRLNNLLQRSRYTSQSLRWSSPHREGPDNNCIWSIIAYINGVEYGQGRDRTLDGAKEVAAYRAFGQLHHEMYGSYPTQPFSS</sequence>
<name>A0A4R0RUZ4_9APHY</name>
<gene>
    <name evidence="2" type="ORF">EIP91_001290</name>
</gene>
<feature type="domain" description="DRBM" evidence="1">
    <location>
        <begin position="11"/>
        <end position="73"/>
    </location>
</feature>
<evidence type="ECO:0000259" key="1">
    <source>
        <dbReference type="Pfam" id="PF00035"/>
    </source>
</evidence>
<accession>A0A4R0RUZ4</accession>
<reference evidence="2 3" key="1">
    <citation type="submission" date="2018-11" db="EMBL/GenBank/DDBJ databases">
        <title>Genome assembly of Steccherinum ochraceum LE-BIN_3174, the white-rot fungus of the Steccherinaceae family (The Residual Polyporoid clade, Polyporales, Basidiomycota).</title>
        <authorList>
            <person name="Fedorova T.V."/>
            <person name="Glazunova O.A."/>
            <person name="Landesman E.O."/>
            <person name="Moiseenko K.V."/>
            <person name="Psurtseva N.V."/>
            <person name="Savinova O.S."/>
            <person name="Shakhova N.V."/>
            <person name="Tyazhelova T.V."/>
            <person name="Vasina D.V."/>
        </authorList>
    </citation>
    <scope>NUCLEOTIDE SEQUENCE [LARGE SCALE GENOMIC DNA]</scope>
    <source>
        <strain evidence="2 3">LE-BIN_3174</strain>
    </source>
</reference>
<protein>
    <recommendedName>
        <fullName evidence="1">DRBM domain-containing protein</fullName>
    </recommendedName>
</protein>
<dbReference type="InterPro" id="IPR014720">
    <property type="entry name" value="dsRBD_dom"/>
</dbReference>
<dbReference type="Proteomes" id="UP000292702">
    <property type="component" value="Unassembled WGS sequence"/>
</dbReference>
<dbReference type="Gene3D" id="3.30.160.20">
    <property type="match status" value="1"/>
</dbReference>
<evidence type="ECO:0000313" key="3">
    <source>
        <dbReference type="Proteomes" id="UP000292702"/>
    </source>
</evidence>
<dbReference type="Pfam" id="PF00035">
    <property type="entry name" value="dsrm"/>
    <property type="match status" value="1"/>
</dbReference>
<organism evidence="2 3">
    <name type="scientific">Steccherinum ochraceum</name>
    <dbReference type="NCBI Taxonomy" id="92696"/>
    <lineage>
        <taxon>Eukaryota</taxon>
        <taxon>Fungi</taxon>
        <taxon>Dikarya</taxon>
        <taxon>Basidiomycota</taxon>
        <taxon>Agaricomycotina</taxon>
        <taxon>Agaricomycetes</taxon>
        <taxon>Polyporales</taxon>
        <taxon>Steccherinaceae</taxon>
        <taxon>Steccherinum</taxon>
    </lineage>
</organism>
<dbReference type="EMBL" id="RWJN01000132">
    <property type="protein sequence ID" value="TCD66514.1"/>
    <property type="molecule type" value="Genomic_DNA"/>
</dbReference>
<evidence type="ECO:0000313" key="2">
    <source>
        <dbReference type="EMBL" id="TCD66514.1"/>
    </source>
</evidence>
<dbReference type="OrthoDB" id="112668at2759"/>
<proteinExistence type="predicted"/>
<comment type="caution">
    <text evidence="2">The sequence shown here is derived from an EMBL/GenBank/DDBJ whole genome shotgun (WGS) entry which is preliminary data.</text>
</comment>
<dbReference type="SUPFAM" id="SSF54768">
    <property type="entry name" value="dsRNA-binding domain-like"/>
    <property type="match status" value="1"/>
</dbReference>
<keyword evidence="3" id="KW-1185">Reference proteome</keyword>
<dbReference type="AlphaFoldDB" id="A0A4R0RUZ4"/>